<reference evidence="3" key="1">
    <citation type="journal article" date="2019" name="Int. J. Syst. Evol. Microbiol.">
        <title>The Global Catalogue of Microorganisms (GCM) 10K type strain sequencing project: providing services to taxonomists for standard genome sequencing and annotation.</title>
        <authorList>
            <consortium name="The Broad Institute Genomics Platform"/>
            <consortium name="The Broad Institute Genome Sequencing Center for Infectious Disease"/>
            <person name="Wu L."/>
            <person name="Ma J."/>
        </authorList>
    </citation>
    <scope>NUCLEOTIDE SEQUENCE [LARGE SCALE GENOMIC DNA]</scope>
    <source>
        <strain evidence="3">KCTC 52490</strain>
    </source>
</reference>
<protein>
    <submittedName>
        <fullName evidence="2">Uncharacterized protein</fullName>
    </submittedName>
</protein>
<dbReference type="RefSeq" id="WP_381496540.1">
    <property type="nucleotide sequence ID" value="NZ_JBHUOM010000001.1"/>
</dbReference>
<accession>A0ABW6AC19</accession>
<dbReference type="Proteomes" id="UP001597512">
    <property type="component" value="Unassembled WGS sequence"/>
</dbReference>
<keyword evidence="1" id="KW-0812">Transmembrane</keyword>
<gene>
    <name evidence="2" type="ORF">ACFS25_01015</name>
</gene>
<dbReference type="EMBL" id="JBHUOM010000001">
    <property type="protein sequence ID" value="MFD2932339.1"/>
    <property type="molecule type" value="Genomic_DNA"/>
</dbReference>
<keyword evidence="1" id="KW-1133">Transmembrane helix</keyword>
<organism evidence="2 3">
    <name type="scientific">Spirosoma flavum</name>
    <dbReference type="NCBI Taxonomy" id="2048557"/>
    <lineage>
        <taxon>Bacteria</taxon>
        <taxon>Pseudomonadati</taxon>
        <taxon>Bacteroidota</taxon>
        <taxon>Cytophagia</taxon>
        <taxon>Cytophagales</taxon>
        <taxon>Cytophagaceae</taxon>
        <taxon>Spirosoma</taxon>
    </lineage>
</organism>
<evidence type="ECO:0000256" key="1">
    <source>
        <dbReference type="SAM" id="Phobius"/>
    </source>
</evidence>
<keyword evidence="1" id="KW-0472">Membrane</keyword>
<sequence>MTRHANDLKQQIERILRWEQPAHWRFRDFELLSQLVFTHTNRRVDAHDLQAFWESSAIPPPFCLDTLACFIDYAGWADFCTRNSYGVVDADDEIVKLHAPIREIPTRWVVIICWLSLIASILVGVLLVWKR</sequence>
<name>A0ABW6AC19_9BACT</name>
<feature type="transmembrane region" description="Helical" evidence="1">
    <location>
        <begin position="108"/>
        <end position="129"/>
    </location>
</feature>
<keyword evidence="3" id="KW-1185">Reference proteome</keyword>
<proteinExistence type="predicted"/>
<evidence type="ECO:0000313" key="2">
    <source>
        <dbReference type="EMBL" id="MFD2932339.1"/>
    </source>
</evidence>
<evidence type="ECO:0000313" key="3">
    <source>
        <dbReference type="Proteomes" id="UP001597512"/>
    </source>
</evidence>
<comment type="caution">
    <text evidence="2">The sequence shown here is derived from an EMBL/GenBank/DDBJ whole genome shotgun (WGS) entry which is preliminary data.</text>
</comment>